<protein>
    <submittedName>
        <fullName evidence="1">Uncharacterized protein</fullName>
    </submittedName>
</protein>
<dbReference type="InterPro" id="IPR036291">
    <property type="entry name" value="NAD(P)-bd_dom_sf"/>
</dbReference>
<dbReference type="Proteomes" id="UP000198481">
    <property type="component" value="Chromosome I"/>
</dbReference>
<dbReference type="STRING" id="1148509.SAMN05216222_5485"/>
<gene>
    <name evidence="1" type="ORF">SAMN05216222_5485</name>
</gene>
<dbReference type="SUPFAM" id="SSF51735">
    <property type="entry name" value="NAD(P)-binding Rossmann-fold domains"/>
    <property type="match status" value="1"/>
</dbReference>
<reference evidence="1 2" key="1">
    <citation type="submission" date="2016-10" db="EMBL/GenBank/DDBJ databases">
        <authorList>
            <person name="de Groot N.N."/>
        </authorList>
    </citation>
    <scope>NUCLEOTIDE SEQUENCE [LARGE SCALE GENOMIC DNA]</scope>
    <source>
        <strain evidence="1 2">LMG 26867</strain>
    </source>
</reference>
<organism evidence="1 2">
    <name type="scientific">Pseudomonas prosekii</name>
    <dbReference type="NCBI Taxonomy" id="1148509"/>
    <lineage>
        <taxon>Bacteria</taxon>
        <taxon>Pseudomonadati</taxon>
        <taxon>Pseudomonadota</taxon>
        <taxon>Gammaproteobacteria</taxon>
        <taxon>Pseudomonadales</taxon>
        <taxon>Pseudomonadaceae</taxon>
        <taxon>Pseudomonas</taxon>
    </lineage>
</organism>
<accession>A0A1H2BUY0</accession>
<sequence length="49" mass="5055">MSSQTPGIQTLGIIGGTGWLGGSIAKALLAKGVLHKAIWLFPIDPAVIR</sequence>
<name>A0A1H2BUY0_9PSED</name>
<evidence type="ECO:0000313" key="2">
    <source>
        <dbReference type="Proteomes" id="UP000198481"/>
    </source>
</evidence>
<dbReference type="AlphaFoldDB" id="A0A1H2BUY0"/>
<evidence type="ECO:0000313" key="1">
    <source>
        <dbReference type="EMBL" id="SDT61729.1"/>
    </source>
</evidence>
<proteinExistence type="predicted"/>
<dbReference type="EMBL" id="LT629762">
    <property type="protein sequence ID" value="SDT61729.1"/>
    <property type="molecule type" value="Genomic_DNA"/>
</dbReference>